<proteinExistence type="predicted"/>
<dbReference type="Proteomes" id="UP000183417">
    <property type="component" value="Unassembled WGS sequence"/>
</dbReference>
<evidence type="ECO:0000313" key="2">
    <source>
        <dbReference type="Proteomes" id="UP000183417"/>
    </source>
</evidence>
<protein>
    <submittedName>
        <fullName evidence="1">Uncharacterized protein</fullName>
    </submittedName>
</protein>
<gene>
    <name evidence="1" type="ORF">SAMN05421547_12415</name>
</gene>
<sequence length="47" mass="5090">MISKTHGMGYTLGSQVTTSVTFAAHYSPEPILPHCTYVCSFQSLPSL</sequence>
<organism evidence="1 2">
    <name type="scientific">Delftia lacustris</name>
    <dbReference type="NCBI Taxonomy" id="558537"/>
    <lineage>
        <taxon>Bacteria</taxon>
        <taxon>Pseudomonadati</taxon>
        <taxon>Pseudomonadota</taxon>
        <taxon>Betaproteobacteria</taxon>
        <taxon>Burkholderiales</taxon>
        <taxon>Comamonadaceae</taxon>
        <taxon>Delftia</taxon>
    </lineage>
</organism>
<accession>A0A1H3SZR0</accession>
<reference evidence="1 2" key="1">
    <citation type="submission" date="2016-10" db="EMBL/GenBank/DDBJ databases">
        <authorList>
            <person name="de Groot N.N."/>
        </authorList>
    </citation>
    <scope>NUCLEOTIDE SEQUENCE [LARGE SCALE GENOMIC DNA]</scope>
    <source>
        <strain evidence="1 2">LMG 24775</strain>
    </source>
</reference>
<evidence type="ECO:0000313" key="1">
    <source>
        <dbReference type="EMBL" id="SDZ43108.1"/>
    </source>
</evidence>
<dbReference type="AlphaFoldDB" id="A0A1H3SZR0"/>
<name>A0A1H3SZR0_9BURK</name>
<dbReference type="EMBL" id="FNPE01000024">
    <property type="protein sequence ID" value="SDZ43108.1"/>
    <property type="molecule type" value="Genomic_DNA"/>
</dbReference>